<dbReference type="EMBL" id="BJTG01000003">
    <property type="protein sequence ID" value="GEJ56455.1"/>
    <property type="molecule type" value="Genomic_DNA"/>
</dbReference>
<dbReference type="RefSeq" id="WP_176063976.1">
    <property type="nucleotide sequence ID" value="NZ_BJTG01000003.1"/>
</dbReference>
<comment type="caution">
    <text evidence="2">The sequence shown here is derived from an EMBL/GenBank/DDBJ whole genome shotgun (WGS) entry which is preliminary data.</text>
</comment>
<proteinExistence type="predicted"/>
<accession>A0A7I9VJB3</accession>
<gene>
    <name evidence="2" type="ORF">AMYX_11960</name>
</gene>
<feature type="compositionally biased region" description="Polar residues" evidence="1">
    <location>
        <begin position="1"/>
        <end position="15"/>
    </location>
</feature>
<evidence type="ECO:0000256" key="1">
    <source>
        <dbReference type="SAM" id="MobiDB-lite"/>
    </source>
</evidence>
<feature type="region of interest" description="Disordered" evidence="1">
    <location>
        <begin position="1"/>
        <end position="30"/>
    </location>
</feature>
<keyword evidence="3" id="KW-1185">Reference proteome</keyword>
<evidence type="ECO:0000313" key="3">
    <source>
        <dbReference type="Proteomes" id="UP000503640"/>
    </source>
</evidence>
<evidence type="ECO:0000313" key="2">
    <source>
        <dbReference type="EMBL" id="GEJ56455.1"/>
    </source>
</evidence>
<name>A0A7I9VJB3_9BACT</name>
<dbReference type="Proteomes" id="UP000503640">
    <property type="component" value="Unassembled WGS sequence"/>
</dbReference>
<organism evidence="2 3">
    <name type="scientific">Anaeromyxobacter diazotrophicus</name>
    <dbReference type="NCBI Taxonomy" id="2590199"/>
    <lineage>
        <taxon>Bacteria</taxon>
        <taxon>Pseudomonadati</taxon>
        <taxon>Myxococcota</taxon>
        <taxon>Myxococcia</taxon>
        <taxon>Myxococcales</taxon>
        <taxon>Cystobacterineae</taxon>
        <taxon>Anaeromyxobacteraceae</taxon>
        <taxon>Anaeromyxobacter</taxon>
    </lineage>
</organism>
<sequence length="135" mass="14111">MSPSHSAASQPTPISTPAAEPGASRVEVTDRARQRVAHLLASGSAGLRSFDRRLAALAARDWSVSALAKELEGAAHEATTQLEKRARKRLRQLDHLPVDAAAATLGRSRSAVHAITTALQRAAKKVGGHEGATAP</sequence>
<dbReference type="AlphaFoldDB" id="A0A7I9VJB3"/>
<reference evidence="3" key="1">
    <citation type="journal article" date="2020" name="Appl. Environ. Microbiol.">
        <title>Diazotrophic Anaeromyxobacter Isolates from Soils.</title>
        <authorList>
            <person name="Masuda Y."/>
            <person name="Yamanaka H."/>
            <person name="Xu Z.X."/>
            <person name="Shiratori Y."/>
            <person name="Aono T."/>
            <person name="Amachi S."/>
            <person name="Senoo K."/>
            <person name="Itoh H."/>
        </authorList>
    </citation>
    <scope>NUCLEOTIDE SEQUENCE [LARGE SCALE GENOMIC DNA]</scope>
    <source>
        <strain evidence="3">R267</strain>
    </source>
</reference>
<protein>
    <submittedName>
        <fullName evidence="2">Uncharacterized protein</fullName>
    </submittedName>
</protein>